<evidence type="ECO:0000313" key="10">
    <source>
        <dbReference type="EMBL" id="KAK3897564.1"/>
    </source>
</evidence>
<dbReference type="EMBL" id="MU856129">
    <property type="protein sequence ID" value="KAK3897564.1"/>
    <property type="molecule type" value="Genomic_DNA"/>
</dbReference>
<dbReference type="GO" id="GO:0005886">
    <property type="term" value="C:plasma membrane"/>
    <property type="evidence" value="ECO:0007669"/>
    <property type="project" value="UniProtKB-SubCell"/>
</dbReference>
<dbReference type="FunFam" id="1.20.1250.20:FF:000386">
    <property type="entry name" value="MFS general substrate transporter"/>
    <property type="match status" value="1"/>
</dbReference>
<feature type="transmembrane region" description="Helical" evidence="8">
    <location>
        <begin position="36"/>
        <end position="54"/>
    </location>
</feature>
<evidence type="ECO:0000256" key="8">
    <source>
        <dbReference type="SAM" id="Phobius"/>
    </source>
</evidence>
<feature type="transmembrane region" description="Helical" evidence="8">
    <location>
        <begin position="83"/>
        <end position="103"/>
    </location>
</feature>
<feature type="transmembrane region" description="Helical" evidence="8">
    <location>
        <begin position="436"/>
        <end position="456"/>
    </location>
</feature>
<dbReference type="Proteomes" id="UP001303889">
    <property type="component" value="Unassembled WGS sequence"/>
</dbReference>
<keyword evidence="5 8" id="KW-1133">Transmembrane helix</keyword>
<comment type="subcellular location">
    <subcellularLocation>
        <location evidence="1">Cell membrane</location>
        <topology evidence="1">Multi-pass membrane protein</topology>
    </subcellularLocation>
</comment>
<proteinExistence type="inferred from homology"/>
<evidence type="ECO:0000259" key="9">
    <source>
        <dbReference type="PROSITE" id="PS50850"/>
    </source>
</evidence>
<reference evidence="10" key="2">
    <citation type="submission" date="2023-05" db="EMBL/GenBank/DDBJ databases">
        <authorList>
            <consortium name="Lawrence Berkeley National Laboratory"/>
            <person name="Steindorff A."/>
            <person name="Hensen N."/>
            <person name="Bonometti L."/>
            <person name="Westerberg I."/>
            <person name="Brannstrom I.O."/>
            <person name="Guillou S."/>
            <person name="Cros-Aarteil S."/>
            <person name="Calhoun S."/>
            <person name="Haridas S."/>
            <person name="Kuo A."/>
            <person name="Mondo S."/>
            <person name="Pangilinan J."/>
            <person name="Riley R."/>
            <person name="Labutti K."/>
            <person name="Andreopoulos B."/>
            <person name="Lipzen A."/>
            <person name="Chen C."/>
            <person name="Yanf M."/>
            <person name="Daum C."/>
            <person name="Ng V."/>
            <person name="Clum A."/>
            <person name="Ohm R."/>
            <person name="Martin F."/>
            <person name="Silar P."/>
            <person name="Natvig D."/>
            <person name="Lalanne C."/>
            <person name="Gautier V."/>
            <person name="Ament-Velasquez S.L."/>
            <person name="Kruys A."/>
            <person name="Hutchinson M.I."/>
            <person name="Powell A.J."/>
            <person name="Barry K."/>
            <person name="Miller A.N."/>
            <person name="Grigoriev I.V."/>
            <person name="Debuchy R."/>
            <person name="Gladieux P."/>
            <person name="Thoren M.H."/>
            <person name="Johannesson H."/>
        </authorList>
    </citation>
    <scope>NUCLEOTIDE SEQUENCE</scope>
    <source>
        <strain evidence="10">CBS 103.79</strain>
    </source>
</reference>
<keyword evidence="3" id="KW-1003">Cell membrane</keyword>
<feature type="transmembrane region" description="Helical" evidence="8">
    <location>
        <begin position="203"/>
        <end position="225"/>
    </location>
</feature>
<feature type="transmembrane region" description="Helical" evidence="8">
    <location>
        <begin position="275"/>
        <end position="294"/>
    </location>
</feature>
<keyword evidence="2" id="KW-0813">Transport</keyword>
<keyword evidence="4 8" id="KW-0812">Transmembrane</keyword>
<evidence type="ECO:0000256" key="7">
    <source>
        <dbReference type="ARBA" id="ARBA00037968"/>
    </source>
</evidence>
<feature type="transmembrane region" description="Helical" evidence="8">
    <location>
        <begin position="344"/>
        <end position="364"/>
    </location>
</feature>
<dbReference type="Gene3D" id="1.20.1250.20">
    <property type="entry name" value="MFS general substrate transporter like domains"/>
    <property type="match status" value="2"/>
</dbReference>
<evidence type="ECO:0000256" key="1">
    <source>
        <dbReference type="ARBA" id="ARBA00004651"/>
    </source>
</evidence>
<feature type="transmembrane region" description="Helical" evidence="8">
    <location>
        <begin position="402"/>
        <end position="424"/>
    </location>
</feature>
<dbReference type="GO" id="GO:0022857">
    <property type="term" value="F:transmembrane transporter activity"/>
    <property type="evidence" value="ECO:0007669"/>
    <property type="project" value="InterPro"/>
</dbReference>
<evidence type="ECO:0000256" key="5">
    <source>
        <dbReference type="ARBA" id="ARBA00022989"/>
    </source>
</evidence>
<keyword evidence="6 8" id="KW-0472">Membrane</keyword>
<feature type="transmembrane region" description="Helical" evidence="8">
    <location>
        <begin position="110"/>
        <end position="129"/>
    </location>
</feature>
<dbReference type="AlphaFoldDB" id="A0AAN6MBS8"/>
<dbReference type="PROSITE" id="PS50850">
    <property type="entry name" value="MFS"/>
    <property type="match status" value="1"/>
</dbReference>
<dbReference type="InterPro" id="IPR036259">
    <property type="entry name" value="MFS_trans_sf"/>
</dbReference>
<evidence type="ECO:0000256" key="3">
    <source>
        <dbReference type="ARBA" id="ARBA00022475"/>
    </source>
</evidence>
<dbReference type="InterPro" id="IPR011701">
    <property type="entry name" value="MFS"/>
</dbReference>
<reference evidence="10" key="1">
    <citation type="journal article" date="2023" name="Mol. Phylogenet. Evol.">
        <title>Genome-scale phylogeny and comparative genomics of the fungal order Sordariales.</title>
        <authorList>
            <person name="Hensen N."/>
            <person name="Bonometti L."/>
            <person name="Westerberg I."/>
            <person name="Brannstrom I.O."/>
            <person name="Guillou S."/>
            <person name="Cros-Aarteil S."/>
            <person name="Calhoun S."/>
            <person name="Haridas S."/>
            <person name="Kuo A."/>
            <person name="Mondo S."/>
            <person name="Pangilinan J."/>
            <person name="Riley R."/>
            <person name="LaButti K."/>
            <person name="Andreopoulos B."/>
            <person name="Lipzen A."/>
            <person name="Chen C."/>
            <person name="Yan M."/>
            <person name="Daum C."/>
            <person name="Ng V."/>
            <person name="Clum A."/>
            <person name="Steindorff A."/>
            <person name="Ohm R.A."/>
            <person name="Martin F."/>
            <person name="Silar P."/>
            <person name="Natvig D.O."/>
            <person name="Lalanne C."/>
            <person name="Gautier V."/>
            <person name="Ament-Velasquez S.L."/>
            <person name="Kruys A."/>
            <person name="Hutchinson M.I."/>
            <person name="Powell A.J."/>
            <person name="Barry K."/>
            <person name="Miller A.N."/>
            <person name="Grigoriev I.V."/>
            <person name="Debuchy R."/>
            <person name="Gladieux P."/>
            <person name="Hiltunen Thoren M."/>
            <person name="Johannesson H."/>
        </authorList>
    </citation>
    <scope>NUCLEOTIDE SEQUENCE</scope>
    <source>
        <strain evidence="10">CBS 103.79</strain>
    </source>
</reference>
<evidence type="ECO:0000256" key="6">
    <source>
        <dbReference type="ARBA" id="ARBA00023136"/>
    </source>
</evidence>
<dbReference type="PANTHER" id="PTHR43791">
    <property type="entry name" value="PERMEASE-RELATED"/>
    <property type="match status" value="1"/>
</dbReference>
<feature type="transmembrane region" description="Helical" evidence="8">
    <location>
        <begin position="170"/>
        <end position="191"/>
    </location>
</feature>
<comment type="similarity">
    <text evidence="7">Belongs to the major facilitator superfamily. Allantoate permease family.</text>
</comment>
<feature type="transmembrane region" description="Helical" evidence="8">
    <location>
        <begin position="135"/>
        <end position="158"/>
    </location>
</feature>
<evidence type="ECO:0000256" key="4">
    <source>
        <dbReference type="ARBA" id="ARBA00022692"/>
    </source>
</evidence>
<organism evidence="10 11">
    <name type="scientific">Staphylotrichum tortipilum</name>
    <dbReference type="NCBI Taxonomy" id="2831512"/>
    <lineage>
        <taxon>Eukaryota</taxon>
        <taxon>Fungi</taxon>
        <taxon>Dikarya</taxon>
        <taxon>Ascomycota</taxon>
        <taxon>Pezizomycotina</taxon>
        <taxon>Sordariomycetes</taxon>
        <taxon>Sordariomycetidae</taxon>
        <taxon>Sordariales</taxon>
        <taxon>Chaetomiaceae</taxon>
        <taxon>Staphylotrichum</taxon>
    </lineage>
</organism>
<evidence type="ECO:0000256" key="2">
    <source>
        <dbReference type="ARBA" id="ARBA00022448"/>
    </source>
</evidence>
<dbReference type="FunFam" id="1.20.1250.20:FF:000065">
    <property type="entry name" value="Putative MFS pantothenate transporter"/>
    <property type="match status" value="1"/>
</dbReference>
<dbReference type="Pfam" id="PF07690">
    <property type="entry name" value="MFS_1"/>
    <property type="match status" value="1"/>
</dbReference>
<evidence type="ECO:0000313" key="11">
    <source>
        <dbReference type="Proteomes" id="UP001303889"/>
    </source>
</evidence>
<dbReference type="SUPFAM" id="SSF103473">
    <property type="entry name" value="MFS general substrate transporter"/>
    <property type="match status" value="1"/>
</dbReference>
<keyword evidence="11" id="KW-1185">Reference proteome</keyword>
<dbReference type="InterPro" id="IPR020846">
    <property type="entry name" value="MFS_dom"/>
</dbReference>
<feature type="transmembrane region" description="Helical" evidence="8">
    <location>
        <begin position="314"/>
        <end position="332"/>
    </location>
</feature>
<dbReference type="PANTHER" id="PTHR43791:SF39">
    <property type="entry name" value="TRANSPORTER LIZ1_SEO1, PUTATIVE (AFU_ORTHOLOGUE AFUA_3G00980)-RELATED"/>
    <property type="match status" value="1"/>
</dbReference>
<sequence length="463" mass="52260">MTRDSESLDKDVGSQEKTWKRFVWDTLDKSPKERRFLLKLDLTLLTLGCLGFFTKYLNQANLTNAFVSGMKEDLGMYGNELNYAMTAFTVGYIVGEIPSNILLTRIRPSIYIPSLQVVWTLLTFCAAGVKSTSGLYALRFLIGLAEAGYYPGLQYMIGSWYRKDEMAKRACILNASGSIAMLFSGFLMAGVTGLDGRGGLPGWKWLFIMDGVISFPVIVASYLFLPDLPDTAASRRIFSDEEIELAKRRMALEERRQRAPFSLAKFKKVFTSWHIWLLSFYYIFISGTGGTPIFPQYLKYHTNPKYTVQQINLYPSGVFAMQAFSAIVYAWISDTVLKGRRYPILLFGAVLNLITLGSLAVWYIPENWKWACYYLAGAHVGLSGIVFTWANEICTDDTEERAIVLATMNTMVGVMAAWLPLIVWQQIEAPRYRKGFITATSMGSVSLILIVVIKLLQDKETIR</sequence>
<feature type="transmembrane region" description="Helical" evidence="8">
    <location>
        <begin position="370"/>
        <end position="390"/>
    </location>
</feature>
<name>A0AAN6MBS8_9PEZI</name>
<comment type="caution">
    <text evidence="10">The sequence shown here is derived from an EMBL/GenBank/DDBJ whole genome shotgun (WGS) entry which is preliminary data.</text>
</comment>
<protein>
    <submittedName>
        <fullName evidence="10">Major facilitator superfamily domain-containing protein</fullName>
    </submittedName>
</protein>
<feature type="domain" description="Major facilitator superfamily (MFS) profile" evidence="9">
    <location>
        <begin position="44"/>
        <end position="463"/>
    </location>
</feature>
<gene>
    <name evidence="10" type="ORF">C8A05DRAFT_47874</name>
</gene>
<accession>A0AAN6MBS8</accession>